<accession>A0A286EBL3</accession>
<organism evidence="1 2">
    <name type="scientific">Alysiella filiformis DSM 16848</name>
    <dbReference type="NCBI Taxonomy" id="1120981"/>
    <lineage>
        <taxon>Bacteria</taxon>
        <taxon>Pseudomonadati</taxon>
        <taxon>Pseudomonadota</taxon>
        <taxon>Betaproteobacteria</taxon>
        <taxon>Neisseriales</taxon>
        <taxon>Neisseriaceae</taxon>
        <taxon>Alysiella</taxon>
    </lineage>
</organism>
<dbReference type="InterPro" id="IPR015003">
    <property type="entry name" value="DUF1853"/>
</dbReference>
<evidence type="ECO:0000313" key="1">
    <source>
        <dbReference type="EMBL" id="SOD68266.1"/>
    </source>
</evidence>
<gene>
    <name evidence="1" type="ORF">SAMN02746062_01177</name>
</gene>
<dbReference type="AlphaFoldDB" id="A0A286EBL3"/>
<dbReference type="Proteomes" id="UP000219669">
    <property type="component" value="Unassembled WGS sequence"/>
</dbReference>
<dbReference type="EMBL" id="OCNF01000008">
    <property type="protein sequence ID" value="SOD68266.1"/>
    <property type="molecule type" value="Genomic_DNA"/>
</dbReference>
<reference evidence="1 2" key="1">
    <citation type="submission" date="2017-09" db="EMBL/GenBank/DDBJ databases">
        <authorList>
            <person name="Ehlers B."/>
            <person name="Leendertz F.H."/>
        </authorList>
    </citation>
    <scope>NUCLEOTIDE SEQUENCE [LARGE SCALE GENOMIC DNA]</scope>
    <source>
        <strain evidence="1 2">DSM 16848</strain>
    </source>
</reference>
<evidence type="ECO:0000313" key="2">
    <source>
        <dbReference type="Proteomes" id="UP000219669"/>
    </source>
</evidence>
<proteinExistence type="predicted"/>
<keyword evidence="2" id="KW-1185">Reference proteome</keyword>
<dbReference type="Pfam" id="PF08907">
    <property type="entry name" value="DUF1853"/>
    <property type="match status" value="1"/>
</dbReference>
<dbReference type="RefSeq" id="WP_179655823.1">
    <property type="nucleotide sequence ID" value="NZ_CP083931.1"/>
</dbReference>
<protein>
    <recommendedName>
        <fullName evidence="3">DUF1853 domain-containing protein</fullName>
    </recommendedName>
</protein>
<name>A0A286EBL3_9NEIS</name>
<evidence type="ECO:0008006" key="3">
    <source>
        <dbReference type="Google" id="ProtNLM"/>
    </source>
</evidence>
<sequence length="276" mass="31340">MNHAQDALYWRLRHPIVRDLASVLLAPPLWLNQHELSRPQLLGAHGFRYLLDLDDNPSRLPEHLLHPLLGKYAENLLAFWLSSAPHTALLARNVAVPPLGECDFVAKIHDEVYHIELCCKYFGGQNVWRGLNPNDTLAKKAEKIQQQIQLSQHEHAQKIWREMGISGSLKRACVIRGNIFTPQAQIPAECAPTAWQGFWFDDFGKLADWVAQQPLFSGSRVCHLARNAYLAPARVAFEQTQSWQDAPPDKQGICAIVLPRPDGYWHEHSRAMFQAA</sequence>